<dbReference type="Pfam" id="PF12679">
    <property type="entry name" value="ABC2_membrane_2"/>
    <property type="match status" value="1"/>
</dbReference>
<protein>
    <submittedName>
        <fullName evidence="2">Putative ABC-type transport system, permease component</fullName>
    </submittedName>
</protein>
<dbReference type="EMBL" id="CP002551">
    <property type="protein sequence ID" value="ADZ09305.1"/>
    <property type="molecule type" value="Genomic_DNA"/>
</dbReference>
<reference evidence="3" key="1">
    <citation type="submission" date="2011-02" db="EMBL/GenBank/DDBJ databases">
        <title>Complete sequence of Methanobacterium sp. AL-21.</title>
        <authorList>
            <consortium name="US DOE Joint Genome Institute"/>
            <person name="Lucas S."/>
            <person name="Copeland A."/>
            <person name="Lapidus A."/>
            <person name="Cheng J.-F."/>
            <person name="Goodwin L."/>
            <person name="Pitluck S."/>
            <person name="Chertkov O."/>
            <person name="Detter J.C."/>
            <person name="Han C."/>
            <person name="Tapia R."/>
            <person name="Land M."/>
            <person name="Hauser L."/>
            <person name="Kyrpides N."/>
            <person name="Ivanova N."/>
            <person name="Mikhailova N."/>
            <person name="Pagani I."/>
            <person name="Cadillo-Quiroz H."/>
            <person name="Imachi H."/>
            <person name="Zinder S."/>
            <person name="Liu W."/>
            <person name="Woyke T."/>
        </authorList>
    </citation>
    <scope>NUCLEOTIDE SEQUENCE [LARGE SCALE GENOMIC DNA]</scope>
    <source>
        <strain evidence="3">AL-21</strain>
    </source>
</reference>
<feature type="transmembrane region" description="Helical" evidence="1">
    <location>
        <begin position="112"/>
        <end position="134"/>
    </location>
</feature>
<accession>F0TCM8</accession>
<keyword evidence="1" id="KW-0472">Membrane</keyword>
<feature type="transmembrane region" description="Helical" evidence="1">
    <location>
        <begin position="23"/>
        <end position="42"/>
    </location>
</feature>
<feature type="transmembrane region" description="Helical" evidence="1">
    <location>
        <begin position="182"/>
        <end position="200"/>
    </location>
</feature>
<name>F0TCM8_METLA</name>
<feature type="transmembrane region" description="Helical" evidence="1">
    <location>
        <begin position="206"/>
        <end position="227"/>
    </location>
</feature>
<dbReference type="GO" id="GO:0005886">
    <property type="term" value="C:plasma membrane"/>
    <property type="evidence" value="ECO:0007669"/>
    <property type="project" value="UniProtKB-SubCell"/>
</dbReference>
<dbReference type="GO" id="GO:0140359">
    <property type="term" value="F:ABC-type transporter activity"/>
    <property type="evidence" value="ECO:0007669"/>
    <property type="project" value="InterPro"/>
</dbReference>
<feature type="transmembrane region" description="Helical" evidence="1">
    <location>
        <begin position="54"/>
        <end position="71"/>
    </location>
</feature>
<dbReference type="KEGG" id="mel:Metbo_1058"/>
<dbReference type="AlphaFoldDB" id="F0TCM8"/>
<evidence type="ECO:0000256" key="1">
    <source>
        <dbReference type="SAM" id="Phobius"/>
    </source>
</evidence>
<keyword evidence="1" id="KW-1133">Transmembrane helix</keyword>
<evidence type="ECO:0000313" key="3">
    <source>
        <dbReference type="Proteomes" id="UP000007490"/>
    </source>
</evidence>
<dbReference type="STRING" id="877455.Metbo_1058"/>
<dbReference type="eggNOG" id="arCOG01462">
    <property type="taxonomic scope" value="Archaea"/>
</dbReference>
<dbReference type="HOGENOM" id="CLU_091276_0_0_2"/>
<reference evidence="2 3" key="2">
    <citation type="journal article" date="2014" name="Int. J. Syst. Evol. Microbiol.">
        <title>Methanobacterium paludis sp. nov. and a novel strain of Methanobacterium lacus isolated from northern peatlands.</title>
        <authorList>
            <person name="Cadillo-Quiroz H."/>
            <person name="Brauer S.L."/>
            <person name="Goodson N."/>
            <person name="Yavitt J.B."/>
            <person name="Zinder S.H."/>
        </authorList>
    </citation>
    <scope>NUCLEOTIDE SEQUENCE [LARGE SCALE GENOMIC DNA]</scope>
    <source>
        <strain evidence="2 3">AL-21</strain>
    </source>
</reference>
<sequence length="242" mass="27416">MNFSKSWVIANKDFSIFMKKKRILYTLIILPLIFSIILPLSIRSLTNETDPADVIALINAFSYFYVILVYIQSTTLASYSILGEKIEQSLEPLLATPTTESELLLGKTVASFLPSVAIIYANSVIFMVLIDLFTKTSFGYLFYPNWTMAFILLVVVPLSSIFSIQLNVIISSRVNDVRTANQLGFLMFLPFMGLYIPLVTNSLSLNIVNLTVLSFTILLIDIILFYISKSTFNRDKILTKWK</sequence>
<keyword evidence="3" id="KW-1185">Reference proteome</keyword>
<gene>
    <name evidence="2" type="ordered locus">Metbo_1058</name>
</gene>
<evidence type="ECO:0000313" key="2">
    <source>
        <dbReference type="EMBL" id="ADZ09305.1"/>
    </source>
</evidence>
<organism evidence="2 3">
    <name type="scientific">Methanobacterium lacus (strain AL-21)</name>
    <dbReference type="NCBI Taxonomy" id="877455"/>
    <lineage>
        <taxon>Archaea</taxon>
        <taxon>Methanobacteriati</taxon>
        <taxon>Methanobacteriota</taxon>
        <taxon>Methanomada group</taxon>
        <taxon>Methanobacteria</taxon>
        <taxon>Methanobacteriales</taxon>
        <taxon>Methanobacteriaceae</taxon>
        <taxon>Methanobacterium</taxon>
    </lineage>
</organism>
<keyword evidence="1" id="KW-0812">Transmembrane</keyword>
<proteinExistence type="predicted"/>
<dbReference type="Proteomes" id="UP000007490">
    <property type="component" value="Chromosome"/>
</dbReference>
<feature type="transmembrane region" description="Helical" evidence="1">
    <location>
        <begin position="146"/>
        <end position="170"/>
    </location>
</feature>